<dbReference type="EC" id="2.7.7.101" evidence="12"/>
<keyword evidence="1 12" id="KW-0240">DNA-directed RNA polymerase</keyword>
<accession>A0ABT3DCV3</accession>
<evidence type="ECO:0000256" key="3">
    <source>
        <dbReference type="ARBA" id="ARBA00022679"/>
    </source>
</evidence>
<dbReference type="SMART" id="SM00493">
    <property type="entry name" value="TOPRIM"/>
    <property type="match status" value="1"/>
</dbReference>
<dbReference type="Gene3D" id="3.90.580.10">
    <property type="entry name" value="Zinc finger, CHC2-type domain"/>
    <property type="match status" value="1"/>
</dbReference>
<dbReference type="InterPro" id="IPR030846">
    <property type="entry name" value="DnaG_bac"/>
</dbReference>
<evidence type="ECO:0000313" key="17">
    <source>
        <dbReference type="EMBL" id="MCV9884884.1"/>
    </source>
</evidence>
<comment type="function">
    <text evidence="12 13">RNA polymerase that catalyzes the synthesis of short RNA molecules used as primers for DNA polymerase during DNA replication.</text>
</comment>
<evidence type="ECO:0000256" key="13">
    <source>
        <dbReference type="PIRNR" id="PIRNR002811"/>
    </source>
</evidence>
<comment type="cofactor">
    <cofactor evidence="12 13">
        <name>Zn(2+)</name>
        <dbReference type="ChEBI" id="CHEBI:29105"/>
    </cofactor>
    <text evidence="12 13">Binds 1 zinc ion per monomer.</text>
</comment>
<organism evidence="17 18">
    <name type="scientific">Metabacillus halosaccharovorans</name>
    <dbReference type="NCBI Taxonomy" id="930124"/>
    <lineage>
        <taxon>Bacteria</taxon>
        <taxon>Bacillati</taxon>
        <taxon>Bacillota</taxon>
        <taxon>Bacilli</taxon>
        <taxon>Bacillales</taxon>
        <taxon>Bacillaceae</taxon>
        <taxon>Metabacillus</taxon>
    </lineage>
</organism>
<dbReference type="SUPFAM" id="SSF48024">
    <property type="entry name" value="N-terminal domain of DnaB helicase"/>
    <property type="match status" value="1"/>
</dbReference>
<dbReference type="InterPro" id="IPR037068">
    <property type="entry name" value="DNA_primase_core_N_sf"/>
</dbReference>
<keyword evidence="4 12" id="KW-0548">Nucleotidyltransferase</keyword>
<keyword evidence="14" id="KW-0175">Coiled coil</keyword>
<comment type="catalytic activity">
    <reaction evidence="12">
        <text>ssDNA + n NTP = ssDNA/pppN(pN)n-1 hybrid + (n-1) diphosphate.</text>
        <dbReference type="EC" id="2.7.7.101"/>
    </reaction>
</comment>
<keyword evidence="18" id="KW-1185">Reference proteome</keyword>
<keyword evidence="9" id="KW-0460">Magnesium</keyword>
<feature type="zinc finger region" description="CHC2-type" evidence="12">
    <location>
        <begin position="40"/>
        <end position="64"/>
    </location>
</feature>
<dbReference type="SUPFAM" id="SSF57783">
    <property type="entry name" value="Zinc beta-ribbon"/>
    <property type="match status" value="1"/>
</dbReference>
<evidence type="ECO:0000313" key="18">
    <source>
        <dbReference type="Proteomes" id="UP001526147"/>
    </source>
</evidence>
<evidence type="ECO:0000256" key="11">
    <source>
        <dbReference type="ARBA" id="ARBA00023163"/>
    </source>
</evidence>
<dbReference type="PROSITE" id="PS50880">
    <property type="entry name" value="TOPRIM"/>
    <property type="match status" value="1"/>
</dbReference>
<dbReference type="Proteomes" id="UP001526147">
    <property type="component" value="Unassembled WGS sequence"/>
</dbReference>
<evidence type="ECO:0000256" key="14">
    <source>
        <dbReference type="SAM" id="Coils"/>
    </source>
</evidence>
<evidence type="ECO:0000256" key="6">
    <source>
        <dbReference type="ARBA" id="ARBA00022723"/>
    </source>
</evidence>
<dbReference type="InterPro" id="IPR036977">
    <property type="entry name" value="DNA_primase_Znf_CHC2"/>
</dbReference>
<keyword evidence="3 12" id="KW-0808">Transferase</keyword>
<gene>
    <name evidence="12 17" type="primary">dnaG</name>
    <name evidence="17" type="ORF">OIH86_04405</name>
</gene>
<evidence type="ECO:0000256" key="1">
    <source>
        <dbReference type="ARBA" id="ARBA00022478"/>
    </source>
</evidence>
<dbReference type="Gene3D" id="3.90.980.10">
    <property type="entry name" value="DNA primase, catalytic core, N-terminal domain"/>
    <property type="match status" value="1"/>
</dbReference>
<keyword evidence="5 12" id="KW-0235">DNA replication</keyword>
<evidence type="ECO:0000256" key="5">
    <source>
        <dbReference type="ARBA" id="ARBA00022705"/>
    </source>
</evidence>
<dbReference type="Gene3D" id="1.10.860.10">
    <property type="entry name" value="DNAb Helicase, Chain A"/>
    <property type="match status" value="1"/>
</dbReference>
<dbReference type="InterPro" id="IPR002694">
    <property type="entry name" value="Znf_CHC2"/>
</dbReference>
<dbReference type="InterPro" id="IPR019475">
    <property type="entry name" value="DNA_primase_DnaB-bd"/>
</dbReference>
<dbReference type="PANTHER" id="PTHR30313:SF2">
    <property type="entry name" value="DNA PRIMASE"/>
    <property type="match status" value="1"/>
</dbReference>
<dbReference type="PIRSF" id="PIRSF002811">
    <property type="entry name" value="DnaG"/>
    <property type="match status" value="1"/>
</dbReference>
<keyword evidence="8 12" id="KW-0862">Zinc</keyword>
<evidence type="ECO:0000256" key="9">
    <source>
        <dbReference type="ARBA" id="ARBA00022842"/>
    </source>
</evidence>
<feature type="domain" description="Toprim" evidence="16">
    <location>
        <begin position="263"/>
        <end position="344"/>
    </location>
</feature>
<reference evidence="17 18" key="1">
    <citation type="submission" date="2022-10" db="EMBL/GenBank/DDBJ databases">
        <title>Draft genome assembly of moderately radiation resistant bacterium Metabacillus halosaccharovorans.</title>
        <authorList>
            <person name="Pal S."/>
            <person name="Gopinathan A."/>
        </authorList>
    </citation>
    <scope>NUCLEOTIDE SEQUENCE [LARGE SCALE GENOMIC DNA]</scope>
    <source>
        <strain evidence="17 18">VITHBRA001</strain>
    </source>
</reference>
<dbReference type="InterPro" id="IPR013264">
    <property type="entry name" value="DNAG_N"/>
</dbReference>
<comment type="similarity">
    <text evidence="12 13">Belongs to the DnaG primase family.</text>
</comment>
<sequence>MGNRIPEELIEKIQRTSDIVDVISEYVQLKKQGRNYFGLCPFHGEKSPSFSVSADKQIFHCFGCGAGGNVFSFLIQHEGYSFIEAAQHLADKANIELPSIPSLEQGPGTISKDSEKMIEAHELLKKFYHHLLVNTKEGQHALDYLLSRGFTKDIIDTFEIGYSLDSWDFVKKFLEKRGFTLPLMEEAGLLVKKNNSNEEFFDRFRNRIMFPIMDHHGNTIAFSGRVLGDEKPKYLNSPETKIFNKSKLLYNFHRARVHIRKNQQVVLFEGFADVISSTRAGVEQAIATMGTSITEEQAKIIRRNVSEVIICYDSDSAGIEATNRAAKILKEAGCKLKVAMIPDGLDPDDYINKFGSEKFKLDVIGASVPVMTFKMSYYRRGKNLQNEGERLQYIENVISELAQLDNAVEKEIYLKQLSSEFDLSMEVLKQQILQKEQQKNRQRTPQQQKITTQEQPKRKPIQSKRLLPAFHTAERMLIGHMLRSKDMAEKVLERLGLQFNIEEHKAIVTYLYAFYEEGNEENVSSFLSKLPSPELQHIVSNIAMITLNSEVSEQELSDYIKQVLNHQKMLMIKEKEVEKIEAERNKLYKEAAQIAMEIIQLKQALKS</sequence>
<feature type="coiled-coil region" evidence="14">
    <location>
        <begin position="563"/>
        <end position="597"/>
    </location>
</feature>
<dbReference type="InterPro" id="IPR006171">
    <property type="entry name" value="TOPRIM_dom"/>
</dbReference>
<comment type="subunit">
    <text evidence="12">Monomer. Interacts with DnaB.</text>
</comment>
<dbReference type="CDD" id="cd03364">
    <property type="entry name" value="TOPRIM_DnaG_primases"/>
    <property type="match status" value="1"/>
</dbReference>
<dbReference type="SUPFAM" id="SSF56731">
    <property type="entry name" value="DNA primase core"/>
    <property type="match status" value="1"/>
</dbReference>
<dbReference type="RefSeq" id="WP_264141781.1">
    <property type="nucleotide sequence ID" value="NZ_JAOYEY010000024.1"/>
</dbReference>
<dbReference type="NCBIfam" id="TIGR01391">
    <property type="entry name" value="dnaG"/>
    <property type="match status" value="1"/>
</dbReference>
<evidence type="ECO:0000259" key="16">
    <source>
        <dbReference type="PROSITE" id="PS50880"/>
    </source>
</evidence>
<proteinExistence type="inferred from homology"/>
<keyword evidence="7 12" id="KW-0863">Zinc-finger</keyword>
<dbReference type="InterPro" id="IPR036185">
    <property type="entry name" value="DNA_heli_DnaB-like_N_sf"/>
</dbReference>
<evidence type="ECO:0000256" key="2">
    <source>
        <dbReference type="ARBA" id="ARBA00022515"/>
    </source>
</evidence>
<dbReference type="Pfam" id="PF08275">
    <property type="entry name" value="DNAG_N"/>
    <property type="match status" value="1"/>
</dbReference>
<dbReference type="Pfam" id="PF13155">
    <property type="entry name" value="Toprim_2"/>
    <property type="match status" value="1"/>
</dbReference>
<dbReference type="Pfam" id="PF10410">
    <property type="entry name" value="DnaB_bind"/>
    <property type="match status" value="1"/>
</dbReference>
<dbReference type="Pfam" id="PF01807">
    <property type="entry name" value="Zn_ribbon_DnaG"/>
    <property type="match status" value="1"/>
</dbReference>
<dbReference type="Gene3D" id="3.40.1360.10">
    <property type="match status" value="1"/>
</dbReference>
<evidence type="ECO:0000256" key="10">
    <source>
        <dbReference type="ARBA" id="ARBA00023125"/>
    </source>
</evidence>
<dbReference type="Gene3D" id="6.10.140.360">
    <property type="match status" value="1"/>
</dbReference>
<dbReference type="InterPro" id="IPR050219">
    <property type="entry name" value="DnaG_primase"/>
</dbReference>
<feature type="region of interest" description="Disordered" evidence="15">
    <location>
        <begin position="436"/>
        <end position="464"/>
    </location>
</feature>
<keyword evidence="6 12" id="KW-0479">Metal-binding</keyword>
<dbReference type="HAMAP" id="MF_00974">
    <property type="entry name" value="DNA_primase_DnaG"/>
    <property type="match status" value="1"/>
</dbReference>
<protein>
    <recommendedName>
        <fullName evidence="12 13">DNA primase</fullName>
        <ecNumber evidence="12">2.7.7.101</ecNumber>
    </recommendedName>
</protein>
<keyword evidence="10 12" id="KW-0238">DNA-binding</keyword>
<evidence type="ECO:0000256" key="15">
    <source>
        <dbReference type="SAM" id="MobiDB-lite"/>
    </source>
</evidence>
<dbReference type="InterPro" id="IPR016136">
    <property type="entry name" value="DNA_helicase_N/primase_C"/>
</dbReference>
<comment type="domain">
    <text evidence="12">Contains an N-terminal zinc-binding domain, a central core domain that contains the primase activity, and a C-terminal DnaB-binding domain.</text>
</comment>
<evidence type="ECO:0000256" key="8">
    <source>
        <dbReference type="ARBA" id="ARBA00022833"/>
    </source>
</evidence>
<name>A0ABT3DCV3_9BACI</name>
<dbReference type="InterPro" id="IPR034151">
    <property type="entry name" value="TOPRIM_DnaG_bac"/>
</dbReference>
<evidence type="ECO:0000256" key="12">
    <source>
        <dbReference type="HAMAP-Rule" id="MF_00974"/>
    </source>
</evidence>
<dbReference type="EMBL" id="JAOYEY010000024">
    <property type="protein sequence ID" value="MCV9884884.1"/>
    <property type="molecule type" value="Genomic_DNA"/>
</dbReference>
<dbReference type="PANTHER" id="PTHR30313">
    <property type="entry name" value="DNA PRIMASE"/>
    <property type="match status" value="1"/>
</dbReference>
<comment type="caution">
    <text evidence="17">The sequence shown here is derived from an EMBL/GenBank/DDBJ whole genome shotgun (WGS) entry which is preliminary data.</text>
</comment>
<evidence type="ECO:0000256" key="4">
    <source>
        <dbReference type="ARBA" id="ARBA00022695"/>
    </source>
</evidence>
<evidence type="ECO:0000256" key="7">
    <source>
        <dbReference type="ARBA" id="ARBA00022771"/>
    </source>
</evidence>
<keyword evidence="11 12" id="KW-0804">Transcription</keyword>
<dbReference type="SMART" id="SM00400">
    <property type="entry name" value="ZnF_CHCC"/>
    <property type="match status" value="1"/>
</dbReference>
<keyword evidence="2 12" id="KW-0639">Primosome</keyword>
<dbReference type="InterPro" id="IPR006295">
    <property type="entry name" value="DNA_primase_DnaG"/>
</dbReference>